<dbReference type="AlphaFoldDB" id="A0A2T3ZG26"/>
<feature type="compositionally biased region" description="Low complexity" evidence="2">
    <location>
        <begin position="17"/>
        <end position="33"/>
    </location>
</feature>
<protein>
    <recommendedName>
        <fullName evidence="3">Zn(2)-C6 fungal-type domain-containing protein</fullName>
    </recommendedName>
</protein>
<reference evidence="4 5" key="1">
    <citation type="submission" date="2016-07" db="EMBL/GenBank/DDBJ databases">
        <title>Multiple horizontal gene transfer events from other fungi enriched the ability of initially mycotrophic Trichoderma (Ascomycota) to feed on dead plant biomass.</title>
        <authorList>
            <consortium name="DOE Joint Genome Institute"/>
            <person name="Aerts A."/>
            <person name="Atanasova L."/>
            <person name="Chenthamara K."/>
            <person name="Zhang J."/>
            <person name="Grujic M."/>
            <person name="Henrissat B."/>
            <person name="Kuo A."/>
            <person name="Salamov A."/>
            <person name="Lipzen A."/>
            <person name="Labutti K."/>
            <person name="Barry K."/>
            <person name="Miao Y."/>
            <person name="Rahimi M.J."/>
            <person name="Shen Q."/>
            <person name="Grigoriev I.V."/>
            <person name="Kubicek C.P."/>
            <person name="Druzhinina I.S."/>
        </authorList>
    </citation>
    <scope>NUCLEOTIDE SEQUENCE [LARGE SCALE GENOMIC DNA]</scope>
    <source>
        <strain evidence="4 5">CBS 433.97</strain>
    </source>
</reference>
<dbReference type="PROSITE" id="PS50048">
    <property type="entry name" value="ZN2_CY6_FUNGAL_2"/>
    <property type="match status" value="1"/>
</dbReference>
<gene>
    <name evidence="4" type="ORF">M441DRAFT_54933</name>
</gene>
<dbReference type="Gene3D" id="4.10.240.10">
    <property type="entry name" value="Zn(2)-C6 fungal-type DNA-binding domain"/>
    <property type="match status" value="1"/>
</dbReference>
<dbReference type="Pfam" id="PF00172">
    <property type="entry name" value="Zn_clus"/>
    <property type="match status" value="1"/>
</dbReference>
<dbReference type="InterPro" id="IPR053187">
    <property type="entry name" value="Notoamide_regulator"/>
</dbReference>
<sequence length="140" mass="15720">MQRDTSHESAPDPGQPAPNSDSSSASANNLLQDHTLPRRNGVNASCEACQMSKTECSGDQPRCLSCAQQDINCHYASAEIETEVLMRNLLEERKKGLEYQYFFNAVKNMPEEESQAVYRLIRQRADIKTVVRQIKEGNLS</sequence>
<evidence type="ECO:0000256" key="2">
    <source>
        <dbReference type="SAM" id="MobiDB-lite"/>
    </source>
</evidence>
<dbReference type="Proteomes" id="UP000240493">
    <property type="component" value="Unassembled WGS sequence"/>
</dbReference>
<feature type="domain" description="Zn(2)-C6 fungal-type" evidence="3">
    <location>
        <begin position="45"/>
        <end position="75"/>
    </location>
</feature>
<organism evidence="4 5">
    <name type="scientific">Trichoderma asperellum (strain ATCC 204424 / CBS 433.97 / NBRC 101777)</name>
    <dbReference type="NCBI Taxonomy" id="1042311"/>
    <lineage>
        <taxon>Eukaryota</taxon>
        <taxon>Fungi</taxon>
        <taxon>Dikarya</taxon>
        <taxon>Ascomycota</taxon>
        <taxon>Pezizomycotina</taxon>
        <taxon>Sordariomycetes</taxon>
        <taxon>Hypocreomycetidae</taxon>
        <taxon>Hypocreales</taxon>
        <taxon>Hypocreaceae</taxon>
        <taxon>Trichoderma</taxon>
    </lineage>
</organism>
<feature type="region of interest" description="Disordered" evidence="2">
    <location>
        <begin position="1"/>
        <end position="37"/>
    </location>
</feature>
<dbReference type="SUPFAM" id="SSF57701">
    <property type="entry name" value="Zn2/Cys6 DNA-binding domain"/>
    <property type="match status" value="1"/>
</dbReference>
<evidence type="ECO:0000313" key="5">
    <source>
        <dbReference type="Proteomes" id="UP000240493"/>
    </source>
</evidence>
<keyword evidence="5" id="KW-1185">Reference proteome</keyword>
<dbReference type="EMBL" id="KZ679258">
    <property type="protein sequence ID" value="PTB43768.1"/>
    <property type="molecule type" value="Genomic_DNA"/>
</dbReference>
<evidence type="ECO:0000259" key="3">
    <source>
        <dbReference type="PROSITE" id="PS50048"/>
    </source>
</evidence>
<dbReference type="OrthoDB" id="426882at2759"/>
<dbReference type="GO" id="GO:0000981">
    <property type="term" value="F:DNA-binding transcription factor activity, RNA polymerase II-specific"/>
    <property type="evidence" value="ECO:0007669"/>
    <property type="project" value="InterPro"/>
</dbReference>
<dbReference type="STRING" id="1042311.A0A2T3ZG26"/>
<feature type="compositionally biased region" description="Basic and acidic residues" evidence="2">
    <location>
        <begin position="1"/>
        <end position="10"/>
    </location>
</feature>
<dbReference type="PANTHER" id="PTHR47256:SF1">
    <property type="entry name" value="ZN(II)2CYS6 TRANSCRIPTION FACTOR (EUROFUNG)"/>
    <property type="match status" value="1"/>
</dbReference>
<evidence type="ECO:0000313" key="4">
    <source>
        <dbReference type="EMBL" id="PTB43768.1"/>
    </source>
</evidence>
<dbReference type="GO" id="GO:0008270">
    <property type="term" value="F:zinc ion binding"/>
    <property type="evidence" value="ECO:0007669"/>
    <property type="project" value="InterPro"/>
</dbReference>
<keyword evidence="1" id="KW-0539">Nucleus</keyword>
<dbReference type="PANTHER" id="PTHR47256">
    <property type="entry name" value="ZN(II)2CYS6 TRANSCRIPTION FACTOR (EUROFUNG)-RELATED"/>
    <property type="match status" value="1"/>
</dbReference>
<name>A0A2T3ZG26_TRIA4</name>
<accession>A0A2T3ZG26</accession>
<evidence type="ECO:0000256" key="1">
    <source>
        <dbReference type="ARBA" id="ARBA00023242"/>
    </source>
</evidence>
<dbReference type="InterPro" id="IPR001138">
    <property type="entry name" value="Zn2Cys6_DnaBD"/>
</dbReference>
<dbReference type="InterPro" id="IPR036864">
    <property type="entry name" value="Zn2-C6_fun-type_DNA-bd_sf"/>
</dbReference>
<proteinExistence type="predicted"/>